<reference evidence="2" key="1">
    <citation type="submission" date="2021-06" db="EMBL/GenBank/DDBJ databases">
        <authorList>
            <person name="Arsene-Ploetze F."/>
        </authorList>
    </citation>
    <scope>NUCLEOTIDE SEQUENCE</scope>
    <source>
        <strain evidence="2">SBRY1</strain>
    </source>
</reference>
<feature type="region of interest" description="Disordered" evidence="1">
    <location>
        <begin position="1"/>
        <end position="21"/>
    </location>
</feature>
<organism evidence="2 3">
    <name type="scientific">Actinacidiphila bryophytorum</name>
    <dbReference type="NCBI Taxonomy" id="1436133"/>
    <lineage>
        <taxon>Bacteria</taxon>
        <taxon>Bacillati</taxon>
        <taxon>Actinomycetota</taxon>
        <taxon>Actinomycetes</taxon>
        <taxon>Kitasatosporales</taxon>
        <taxon>Streptomycetaceae</taxon>
        <taxon>Actinacidiphila</taxon>
    </lineage>
</organism>
<feature type="compositionally biased region" description="Pro residues" evidence="1">
    <location>
        <begin position="1"/>
        <end position="11"/>
    </location>
</feature>
<evidence type="ECO:0000256" key="1">
    <source>
        <dbReference type="SAM" id="MobiDB-lite"/>
    </source>
</evidence>
<name>A0A9W4MGJ2_9ACTN</name>
<sequence>MPSPPEAPEPAPGGNRSADLGRCARVPQWPLDSSALQGIGLRPWSTHSSDARVSRSAVWCSAP</sequence>
<protein>
    <submittedName>
        <fullName evidence="2">Uncharacterized protein</fullName>
    </submittedName>
</protein>
<comment type="caution">
    <text evidence="2">The sequence shown here is derived from an EMBL/GenBank/DDBJ whole genome shotgun (WGS) entry which is preliminary data.</text>
</comment>
<proteinExistence type="predicted"/>
<evidence type="ECO:0000313" key="2">
    <source>
        <dbReference type="EMBL" id="CAG7639381.1"/>
    </source>
</evidence>
<gene>
    <name evidence="2" type="ORF">SBRY_30321</name>
</gene>
<dbReference type="AlphaFoldDB" id="A0A9W4MGJ2"/>
<keyword evidence="3" id="KW-1185">Reference proteome</keyword>
<dbReference type="EMBL" id="CAJVAX010000017">
    <property type="protein sequence ID" value="CAG7639381.1"/>
    <property type="molecule type" value="Genomic_DNA"/>
</dbReference>
<evidence type="ECO:0000313" key="3">
    <source>
        <dbReference type="Proteomes" id="UP001153328"/>
    </source>
</evidence>
<dbReference type="Proteomes" id="UP001153328">
    <property type="component" value="Unassembled WGS sequence"/>
</dbReference>
<accession>A0A9W4MGJ2</accession>